<evidence type="ECO:0000313" key="1">
    <source>
        <dbReference type="EMBL" id="KKN53863.1"/>
    </source>
</evidence>
<proteinExistence type="predicted"/>
<accession>A0A0F9UJW0</accession>
<protein>
    <submittedName>
        <fullName evidence="1">Uncharacterized protein</fullName>
    </submittedName>
</protein>
<gene>
    <name evidence="1" type="ORF">LCGC14_0598220</name>
</gene>
<reference evidence="1" key="1">
    <citation type="journal article" date="2015" name="Nature">
        <title>Complex archaea that bridge the gap between prokaryotes and eukaryotes.</title>
        <authorList>
            <person name="Spang A."/>
            <person name="Saw J.H."/>
            <person name="Jorgensen S.L."/>
            <person name="Zaremba-Niedzwiedzka K."/>
            <person name="Martijn J."/>
            <person name="Lind A.E."/>
            <person name="van Eijk R."/>
            <person name="Schleper C."/>
            <person name="Guy L."/>
            <person name="Ettema T.J."/>
        </authorList>
    </citation>
    <scope>NUCLEOTIDE SEQUENCE</scope>
</reference>
<name>A0A0F9UJW0_9ZZZZ</name>
<dbReference type="AlphaFoldDB" id="A0A0F9UJW0"/>
<sequence>MSITKAILSLRIDYASEHKLRPAEINSGLCMDFADNIAEQGFGISIWGSEVPYKYWSDAVLQAADCKFDYFDYFINIHCFIYYDGKFYDSETPQGCDYPDDLLCYQRNMDLLGV</sequence>
<dbReference type="EMBL" id="LAZR01000954">
    <property type="protein sequence ID" value="KKN53863.1"/>
    <property type="molecule type" value="Genomic_DNA"/>
</dbReference>
<organism evidence="1">
    <name type="scientific">marine sediment metagenome</name>
    <dbReference type="NCBI Taxonomy" id="412755"/>
    <lineage>
        <taxon>unclassified sequences</taxon>
        <taxon>metagenomes</taxon>
        <taxon>ecological metagenomes</taxon>
    </lineage>
</organism>
<comment type="caution">
    <text evidence="1">The sequence shown here is derived from an EMBL/GenBank/DDBJ whole genome shotgun (WGS) entry which is preliminary data.</text>
</comment>